<evidence type="ECO:0000313" key="10">
    <source>
        <dbReference type="Proteomes" id="UP000184694"/>
    </source>
</evidence>
<dbReference type="FunFam" id="3.30.930.10:FF:000016">
    <property type="entry name" value="Asparagine--tRNA ligase"/>
    <property type="match status" value="1"/>
</dbReference>
<dbReference type="InterPro" id="IPR006195">
    <property type="entry name" value="aa-tRNA-synth_II"/>
</dbReference>
<dbReference type="Gene3D" id="3.30.930.10">
    <property type="entry name" value="Bira Bifunctional Protein, Domain 2"/>
    <property type="match status" value="1"/>
</dbReference>
<dbReference type="InterPro" id="IPR012340">
    <property type="entry name" value="NA-bd_OB-fold"/>
</dbReference>
<keyword evidence="5 7" id="KW-0648">Protein biosynthesis</keyword>
<proteinExistence type="inferred from homology"/>
<dbReference type="InterPro" id="IPR002312">
    <property type="entry name" value="Asp/Asn-tRNA-synth_IIb"/>
</dbReference>
<dbReference type="EC" id="6.1.1.22" evidence="7"/>
<dbReference type="InterPro" id="IPR045864">
    <property type="entry name" value="aa-tRNA-synth_II/BPL/LPL"/>
</dbReference>
<dbReference type="CDD" id="cd00776">
    <property type="entry name" value="AsxRS_core"/>
    <property type="match status" value="1"/>
</dbReference>
<evidence type="ECO:0000256" key="1">
    <source>
        <dbReference type="ARBA" id="ARBA00008226"/>
    </source>
</evidence>
<dbReference type="RefSeq" id="WP_074215918.1">
    <property type="nucleotide sequence ID" value="NZ_FSRG01000004.1"/>
</dbReference>
<dbReference type="GO" id="GO:0005737">
    <property type="term" value="C:cytoplasm"/>
    <property type="evidence" value="ECO:0007669"/>
    <property type="project" value="UniProtKB-SubCell"/>
</dbReference>
<reference evidence="10" key="1">
    <citation type="submission" date="2016-11" db="EMBL/GenBank/DDBJ databases">
        <authorList>
            <person name="Varghese N."/>
            <person name="Submissions S."/>
        </authorList>
    </citation>
    <scope>NUCLEOTIDE SEQUENCE [LARGE SCALE GENOMIC DNA]</scope>
    <source>
        <strain evidence="10">DSM 17456</strain>
    </source>
</reference>
<protein>
    <recommendedName>
        <fullName evidence="7">Asparagine--tRNA ligase</fullName>
        <ecNumber evidence="7">6.1.1.22</ecNumber>
    </recommendedName>
    <alternativeName>
        <fullName evidence="7">Asparaginyl-tRNA synthetase</fullName>
        <shortName evidence="7">AsnRS</shortName>
    </alternativeName>
</protein>
<dbReference type="GO" id="GO:0006421">
    <property type="term" value="P:asparaginyl-tRNA aminoacylation"/>
    <property type="evidence" value="ECO:0007669"/>
    <property type="project" value="UniProtKB-UniRule"/>
</dbReference>
<dbReference type="OrthoDB" id="9802326at2"/>
<dbReference type="InterPro" id="IPR004364">
    <property type="entry name" value="Aa-tRNA-synt_II"/>
</dbReference>
<dbReference type="PRINTS" id="PR01042">
    <property type="entry name" value="TRNASYNTHASP"/>
</dbReference>
<evidence type="ECO:0000256" key="6">
    <source>
        <dbReference type="ARBA" id="ARBA00023146"/>
    </source>
</evidence>
<dbReference type="PANTHER" id="PTHR22594">
    <property type="entry name" value="ASPARTYL/LYSYL-TRNA SYNTHETASE"/>
    <property type="match status" value="1"/>
</dbReference>
<feature type="domain" description="Aminoacyl-transfer RNA synthetases class-II family profile" evidence="8">
    <location>
        <begin position="130"/>
        <end position="451"/>
    </location>
</feature>
<dbReference type="PROSITE" id="PS50862">
    <property type="entry name" value="AA_TRNA_LIGASE_II"/>
    <property type="match status" value="1"/>
</dbReference>
<dbReference type="CDD" id="cd04318">
    <property type="entry name" value="EcAsnRS_like_N"/>
    <property type="match status" value="1"/>
</dbReference>
<evidence type="ECO:0000256" key="5">
    <source>
        <dbReference type="ARBA" id="ARBA00022917"/>
    </source>
</evidence>
<dbReference type="SUPFAM" id="SSF50249">
    <property type="entry name" value="Nucleic acid-binding proteins"/>
    <property type="match status" value="1"/>
</dbReference>
<dbReference type="AlphaFoldDB" id="A0A1N6F2T7"/>
<evidence type="ECO:0000256" key="7">
    <source>
        <dbReference type="HAMAP-Rule" id="MF_00534"/>
    </source>
</evidence>
<comment type="subcellular location">
    <subcellularLocation>
        <location evidence="7">Cytoplasm</location>
    </subcellularLocation>
</comment>
<evidence type="ECO:0000313" key="9">
    <source>
        <dbReference type="EMBL" id="SIN89573.1"/>
    </source>
</evidence>
<accession>A0A1N6F2T7</accession>
<dbReference type="Gene3D" id="2.40.50.140">
    <property type="entry name" value="Nucleic acid-binding proteins"/>
    <property type="match status" value="1"/>
</dbReference>
<dbReference type="GO" id="GO:0004816">
    <property type="term" value="F:asparagine-tRNA ligase activity"/>
    <property type="evidence" value="ECO:0007669"/>
    <property type="project" value="UniProtKB-UniRule"/>
</dbReference>
<evidence type="ECO:0000256" key="4">
    <source>
        <dbReference type="ARBA" id="ARBA00022840"/>
    </source>
</evidence>
<dbReference type="NCBIfam" id="TIGR00457">
    <property type="entry name" value="asnS"/>
    <property type="match status" value="1"/>
</dbReference>
<keyword evidence="2 7" id="KW-0436">Ligase</keyword>
<comment type="catalytic activity">
    <reaction evidence="7">
        <text>tRNA(Asn) + L-asparagine + ATP = L-asparaginyl-tRNA(Asn) + AMP + diphosphate + H(+)</text>
        <dbReference type="Rhea" id="RHEA:11180"/>
        <dbReference type="Rhea" id="RHEA-COMP:9659"/>
        <dbReference type="Rhea" id="RHEA-COMP:9674"/>
        <dbReference type="ChEBI" id="CHEBI:15378"/>
        <dbReference type="ChEBI" id="CHEBI:30616"/>
        <dbReference type="ChEBI" id="CHEBI:33019"/>
        <dbReference type="ChEBI" id="CHEBI:58048"/>
        <dbReference type="ChEBI" id="CHEBI:78442"/>
        <dbReference type="ChEBI" id="CHEBI:78515"/>
        <dbReference type="ChEBI" id="CHEBI:456215"/>
        <dbReference type="EC" id="6.1.1.22"/>
    </reaction>
</comment>
<dbReference type="Pfam" id="PF01336">
    <property type="entry name" value="tRNA_anti-codon"/>
    <property type="match status" value="1"/>
</dbReference>
<keyword evidence="6 7" id="KW-0030">Aminoacyl-tRNA synthetase</keyword>
<keyword evidence="3 7" id="KW-0547">Nucleotide-binding</keyword>
<dbReference type="Proteomes" id="UP000184694">
    <property type="component" value="Unassembled WGS sequence"/>
</dbReference>
<organism evidence="9 10">
    <name type="scientific">Halodesulfovibrio marinisediminis DSM 17456</name>
    <dbReference type="NCBI Taxonomy" id="1121457"/>
    <lineage>
        <taxon>Bacteria</taxon>
        <taxon>Pseudomonadati</taxon>
        <taxon>Thermodesulfobacteriota</taxon>
        <taxon>Desulfovibrionia</taxon>
        <taxon>Desulfovibrionales</taxon>
        <taxon>Desulfovibrionaceae</taxon>
        <taxon>Halodesulfovibrio</taxon>
    </lineage>
</organism>
<evidence type="ECO:0000256" key="3">
    <source>
        <dbReference type="ARBA" id="ARBA00022741"/>
    </source>
</evidence>
<keyword evidence="4 7" id="KW-0067">ATP-binding</keyword>
<comment type="similarity">
    <text evidence="1 7">Belongs to the class-II aminoacyl-tRNA synthetase family.</text>
</comment>
<dbReference type="InterPro" id="IPR004365">
    <property type="entry name" value="NA-bd_OB_tRNA"/>
</dbReference>
<dbReference type="PANTHER" id="PTHR22594:SF34">
    <property type="entry name" value="ASPARAGINE--TRNA LIGASE, MITOCHONDRIAL-RELATED"/>
    <property type="match status" value="1"/>
</dbReference>
<keyword evidence="7" id="KW-0963">Cytoplasm</keyword>
<dbReference type="NCBIfam" id="NF003037">
    <property type="entry name" value="PRK03932.1"/>
    <property type="match status" value="1"/>
</dbReference>
<comment type="subunit">
    <text evidence="7">Homodimer.</text>
</comment>
<dbReference type="GO" id="GO:0005524">
    <property type="term" value="F:ATP binding"/>
    <property type="evidence" value="ECO:0007669"/>
    <property type="project" value="UniProtKB-UniRule"/>
</dbReference>
<gene>
    <name evidence="7" type="primary">asnS</name>
    <name evidence="9" type="ORF">SAMN02745161_1064</name>
</gene>
<evidence type="ECO:0000259" key="8">
    <source>
        <dbReference type="PROSITE" id="PS50862"/>
    </source>
</evidence>
<dbReference type="SUPFAM" id="SSF55681">
    <property type="entry name" value="Class II aaRS and biotin synthetases"/>
    <property type="match status" value="1"/>
</dbReference>
<evidence type="ECO:0000256" key="2">
    <source>
        <dbReference type="ARBA" id="ARBA00022598"/>
    </source>
</evidence>
<dbReference type="HAMAP" id="MF_00534">
    <property type="entry name" value="Asn_tRNA_synth"/>
    <property type="match status" value="1"/>
</dbReference>
<dbReference type="GO" id="GO:0003676">
    <property type="term" value="F:nucleic acid binding"/>
    <property type="evidence" value="ECO:0007669"/>
    <property type="project" value="InterPro"/>
</dbReference>
<dbReference type="EMBL" id="FSRG01000004">
    <property type="protein sequence ID" value="SIN89573.1"/>
    <property type="molecule type" value="Genomic_DNA"/>
</dbReference>
<name>A0A1N6F2T7_9BACT</name>
<sequence>MRRTPIVDALQAEEATKEIKICGWVRTRRDAKGFSFLEMNDGSCLKNLQVIVDESVPTYEIIKDITTGAAVELLGELVPSPGKGQKWEVRATELKLLGTADAEDFPLQKKRHSDEFLRQIAHLRARTNKYGAAFRIRSEAAFAVHKFYRDKGFFNVHTPILTGSDCEGAGEMFRVSTLPATGVEAPKEGSVFEDDFFGREANLTVSGQLEAELLAMGLGKVYTFGPTFRAENSNTPRHAAEFWMIEPEVAFADNEDNMDLAEEMTKYVVKHILENCPDDIELFAKFVDKELMGRLENIINEPFARVSYTEAIELLSATKKKWEFPVEWGIDLQTEHERYLAEEHFKKPVIVYDYPKDIKAFYMRLNDDGKTVAAMDVLVPRIGELIGGSQREERMDVLLERINEMGQNPEDYWWYTDLRRFGSAPHAGFGMGFERLLMLVTGITNIRDVIPFPRTPQHIEF</sequence>
<dbReference type="STRING" id="1121457.SAMN02745161_1064"/>
<dbReference type="Pfam" id="PF00152">
    <property type="entry name" value="tRNA-synt_2"/>
    <property type="match status" value="1"/>
</dbReference>
<keyword evidence="10" id="KW-1185">Reference proteome</keyword>
<dbReference type="InterPro" id="IPR004522">
    <property type="entry name" value="Asn-tRNA-ligase"/>
</dbReference>